<dbReference type="InterPro" id="IPR053142">
    <property type="entry name" value="PchR_regulatory_protein"/>
</dbReference>
<dbReference type="SUPFAM" id="SSF46689">
    <property type="entry name" value="Homeodomain-like"/>
    <property type="match status" value="2"/>
</dbReference>
<evidence type="ECO:0000256" key="1">
    <source>
        <dbReference type="ARBA" id="ARBA00023015"/>
    </source>
</evidence>
<name>A0A7W7P397_PSENT</name>
<keyword evidence="1" id="KW-0805">Transcription regulation</keyword>
<evidence type="ECO:0000256" key="2">
    <source>
        <dbReference type="ARBA" id="ARBA00023125"/>
    </source>
</evidence>
<evidence type="ECO:0000256" key="3">
    <source>
        <dbReference type="ARBA" id="ARBA00023163"/>
    </source>
</evidence>
<proteinExistence type="predicted"/>
<evidence type="ECO:0000313" key="6">
    <source>
        <dbReference type="Proteomes" id="UP000566995"/>
    </source>
</evidence>
<keyword evidence="3" id="KW-0804">Transcription</keyword>
<comment type="caution">
    <text evidence="5">The sequence shown here is derived from an EMBL/GenBank/DDBJ whole genome shotgun (WGS) entry which is preliminary data.</text>
</comment>
<dbReference type="PANTHER" id="PTHR47893:SF1">
    <property type="entry name" value="REGULATORY PROTEIN PCHR"/>
    <property type="match status" value="1"/>
</dbReference>
<gene>
    <name evidence="5" type="ORF">HNP46_004525</name>
</gene>
<dbReference type="InterPro" id="IPR018060">
    <property type="entry name" value="HTH_AraC"/>
</dbReference>
<dbReference type="GO" id="GO:0003700">
    <property type="term" value="F:DNA-binding transcription factor activity"/>
    <property type="evidence" value="ECO:0007669"/>
    <property type="project" value="InterPro"/>
</dbReference>
<dbReference type="Proteomes" id="UP000566995">
    <property type="component" value="Unassembled WGS sequence"/>
</dbReference>
<dbReference type="InterPro" id="IPR018062">
    <property type="entry name" value="HTH_AraC-typ_CS"/>
</dbReference>
<dbReference type="InterPro" id="IPR009057">
    <property type="entry name" value="Homeodomain-like_sf"/>
</dbReference>
<evidence type="ECO:0000259" key="4">
    <source>
        <dbReference type="PROSITE" id="PS01124"/>
    </source>
</evidence>
<dbReference type="PROSITE" id="PS01124">
    <property type="entry name" value="HTH_ARAC_FAMILY_2"/>
    <property type="match status" value="1"/>
</dbReference>
<dbReference type="Pfam" id="PF12833">
    <property type="entry name" value="HTH_18"/>
    <property type="match status" value="1"/>
</dbReference>
<dbReference type="AlphaFoldDB" id="A0A7W7P397"/>
<organism evidence="5 6">
    <name type="scientific">Pseudomonas nitroreducens</name>
    <dbReference type="NCBI Taxonomy" id="46680"/>
    <lineage>
        <taxon>Bacteria</taxon>
        <taxon>Pseudomonadati</taxon>
        <taxon>Pseudomonadota</taxon>
        <taxon>Gammaproteobacteria</taxon>
        <taxon>Pseudomonadales</taxon>
        <taxon>Pseudomonadaceae</taxon>
        <taxon>Pseudomonas</taxon>
    </lineage>
</organism>
<dbReference type="EMBL" id="JACHLI010000020">
    <property type="protein sequence ID" value="MBB4865624.1"/>
    <property type="molecule type" value="Genomic_DNA"/>
</dbReference>
<dbReference type="SMART" id="SM00342">
    <property type="entry name" value="HTH_ARAC"/>
    <property type="match status" value="1"/>
</dbReference>
<reference evidence="5 6" key="1">
    <citation type="submission" date="2020-08" db="EMBL/GenBank/DDBJ databases">
        <title>Functional genomics of gut bacteria from endangered species of beetles.</title>
        <authorList>
            <person name="Carlos-Shanley C."/>
        </authorList>
    </citation>
    <scope>NUCLEOTIDE SEQUENCE [LARGE SCALE GENOMIC DNA]</scope>
    <source>
        <strain evidence="5 6">S00179</strain>
    </source>
</reference>
<evidence type="ECO:0000313" key="5">
    <source>
        <dbReference type="EMBL" id="MBB4865624.1"/>
    </source>
</evidence>
<sequence length="279" mass="30558">MEPFTQSRQLAPGLLLVRSRLHPLRDCREPGASPQGSASLVITLGLAGRSAFVGRDGNRVDFREGHTTVTSFRHSEGQRCYRGGETLSQLRLIADEAVLTNYLGAARAGELLGNGHLRRLAYQRTSPASLALARALLRPGQGLLDLHLNGLALLREQLQGLLPRAAIDPQRRLQTVEIECLEQARDWMRERLDQPLTVTLLAAAAGMGETRLKTAWKRHYGCTPQQSLNQLRMGHAHALLEGGCQVAQAAWAVGYGHANNFSVAFARYFGYPPRAVGRG</sequence>
<dbReference type="GO" id="GO:0043565">
    <property type="term" value="F:sequence-specific DNA binding"/>
    <property type="evidence" value="ECO:0007669"/>
    <property type="project" value="InterPro"/>
</dbReference>
<feature type="domain" description="HTH araC/xylS-type" evidence="4">
    <location>
        <begin position="182"/>
        <end position="279"/>
    </location>
</feature>
<dbReference type="Gene3D" id="1.10.10.60">
    <property type="entry name" value="Homeodomain-like"/>
    <property type="match status" value="1"/>
</dbReference>
<keyword evidence="2 5" id="KW-0238">DNA-binding</keyword>
<dbReference type="RefSeq" id="WP_184593303.1">
    <property type="nucleotide sequence ID" value="NZ_JACHLI010000020.1"/>
</dbReference>
<accession>A0A7W7P397</accession>
<dbReference type="PANTHER" id="PTHR47893">
    <property type="entry name" value="REGULATORY PROTEIN PCHR"/>
    <property type="match status" value="1"/>
</dbReference>
<protein>
    <submittedName>
        <fullName evidence="5">AraC-like DNA-binding protein</fullName>
    </submittedName>
</protein>
<dbReference type="PROSITE" id="PS00041">
    <property type="entry name" value="HTH_ARAC_FAMILY_1"/>
    <property type="match status" value="1"/>
</dbReference>
<dbReference type="GO" id="GO:0009893">
    <property type="term" value="P:positive regulation of metabolic process"/>
    <property type="evidence" value="ECO:0007669"/>
    <property type="project" value="UniProtKB-ARBA"/>
</dbReference>